<feature type="domain" description="Calcineurin-like phosphoesterase" evidence="1">
    <location>
        <begin position="4"/>
        <end position="177"/>
    </location>
</feature>
<dbReference type="Proteomes" id="UP001642409">
    <property type="component" value="Unassembled WGS sequence"/>
</dbReference>
<dbReference type="Gene3D" id="3.60.21.10">
    <property type="match status" value="1"/>
</dbReference>
<dbReference type="InterPro" id="IPR004843">
    <property type="entry name" value="Calcineurin-like_PHP"/>
</dbReference>
<gene>
    <name evidence="3" type="ORF">HINF_LOCUS25754</name>
    <name evidence="2" type="ORF">HINF_LOCUS28384</name>
</gene>
<reference evidence="3 4" key="2">
    <citation type="submission" date="2024-07" db="EMBL/GenBank/DDBJ databases">
        <authorList>
            <person name="Akdeniz Z."/>
        </authorList>
    </citation>
    <scope>NUCLEOTIDE SEQUENCE [LARGE SCALE GENOMIC DNA]</scope>
</reference>
<dbReference type="SUPFAM" id="SSF56300">
    <property type="entry name" value="Metallo-dependent phosphatases"/>
    <property type="match status" value="1"/>
</dbReference>
<reference evidence="2" key="1">
    <citation type="submission" date="2023-06" db="EMBL/GenBank/DDBJ databases">
        <authorList>
            <person name="Kurt Z."/>
        </authorList>
    </citation>
    <scope>NUCLEOTIDE SEQUENCE</scope>
</reference>
<evidence type="ECO:0000313" key="2">
    <source>
        <dbReference type="EMBL" id="CAI9940739.1"/>
    </source>
</evidence>
<dbReference type="InterPro" id="IPR051693">
    <property type="entry name" value="UPF0046_metallophosphoest"/>
</dbReference>
<comment type="caution">
    <text evidence="2">The sequence shown here is derived from an EMBL/GenBank/DDBJ whole genome shotgun (WGS) entry which is preliminary data.</text>
</comment>
<name>A0AA86PJK6_9EUKA</name>
<dbReference type="PANTHER" id="PTHR12905:SF0">
    <property type="entry name" value="CALCINEURIN-LIKE PHOSPHOESTERASE DOMAIN-CONTAINING PROTEIN"/>
    <property type="match status" value="1"/>
</dbReference>
<dbReference type="InterPro" id="IPR029052">
    <property type="entry name" value="Metallo-depent_PP-like"/>
</dbReference>
<evidence type="ECO:0000259" key="1">
    <source>
        <dbReference type="Pfam" id="PF00149"/>
    </source>
</evidence>
<dbReference type="Pfam" id="PF00149">
    <property type="entry name" value="Metallophos"/>
    <property type="match status" value="1"/>
</dbReference>
<keyword evidence="4" id="KW-1185">Reference proteome</keyword>
<dbReference type="EMBL" id="CATOUU010000681">
    <property type="protein sequence ID" value="CAI9940739.1"/>
    <property type="molecule type" value="Genomic_DNA"/>
</dbReference>
<accession>A0AA86PJK6</accession>
<evidence type="ECO:0000313" key="4">
    <source>
        <dbReference type="Proteomes" id="UP001642409"/>
    </source>
</evidence>
<dbReference type="PANTHER" id="PTHR12905">
    <property type="entry name" value="METALLOPHOSPHOESTERASE"/>
    <property type="match status" value="1"/>
</dbReference>
<organism evidence="2">
    <name type="scientific">Hexamita inflata</name>
    <dbReference type="NCBI Taxonomy" id="28002"/>
    <lineage>
        <taxon>Eukaryota</taxon>
        <taxon>Metamonada</taxon>
        <taxon>Diplomonadida</taxon>
        <taxon>Hexamitidae</taxon>
        <taxon>Hexamitinae</taxon>
        <taxon>Hexamita</taxon>
    </lineage>
</organism>
<protein>
    <submittedName>
        <fullName evidence="2">Calcineurin-like phosphoesterase</fullName>
    </submittedName>
    <submittedName>
        <fullName evidence="3">Calcineurin-like_phosphoesterase</fullName>
    </submittedName>
</protein>
<dbReference type="AlphaFoldDB" id="A0AA86PJK6"/>
<proteinExistence type="predicted"/>
<sequence>MSINITFISDTHELHNLLTNELPGGDIIVHTGDFSNGEEDPNDMRPLKQFLSWFSLLPYAHKIFIAGNHDFSIQAESFGRDALIRDLLQQFNVVYLNGKSHTVHINEQQIKFYGVPFVTNLQGWAFFVDDRMHEQTASEIQTCDVLLTHDVPYHSKSLLNKVFEMKPRIHAFGHMHEHAGVIIKEGITFINGAQLGFPVYNHIYKPIRVNIDQNKVQIVNNNEVKIWDEFPTTQ</sequence>
<dbReference type="EMBL" id="CAXDID020000077">
    <property type="protein sequence ID" value="CAL6016948.1"/>
    <property type="molecule type" value="Genomic_DNA"/>
</dbReference>
<dbReference type="GO" id="GO:0016787">
    <property type="term" value="F:hydrolase activity"/>
    <property type="evidence" value="ECO:0007669"/>
    <property type="project" value="InterPro"/>
</dbReference>
<evidence type="ECO:0000313" key="3">
    <source>
        <dbReference type="EMBL" id="CAL6016948.1"/>
    </source>
</evidence>